<accession>A0ACC2US47</accession>
<sequence>MDILKTSQAARYHTPLSLPEDDSGSVQSDGEITLLPEEQETRISTDGLEKQCTKLVNLKKVITTGKNYNVKPNKFLSLSNYLPD</sequence>
<proteinExistence type="predicted"/>
<name>A0ACC2US47_9FUNG</name>
<reference evidence="1" key="1">
    <citation type="submission" date="2022-04" db="EMBL/GenBank/DDBJ databases">
        <title>Genome of the entomopathogenic fungus Entomophthora muscae.</title>
        <authorList>
            <person name="Elya C."/>
            <person name="Lovett B.R."/>
            <person name="Lee E."/>
            <person name="Macias A.M."/>
            <person name="Hajek A.E."/>
            <person name="De Bivort B.L."/>
            <person name="Kasson M.T."/>
            <person name="De Fine Licht H.H."/>
            <person name="Stajich J.E."/>
        </authorList>
    </citation>
    <scope>NUCLEOTIDE SEQUENCE</scope>
    <source>
        <strain evidence="1">Berkeley</strain>
    </source>
</reference>
<dbReference type="EMBL" id="QTSX02000026">
    <property type="protein sequence ID" value="KAJ9089873.1"/>
    <property type="molecule type" value="Genomic_DNA"/>
</dbReference>
<evidence type="ECO:0000313" key="1">
    <source>
        <dbReference type="EMBL" id="KAJ9089873.1"/>
    </source>
</evidence>
<protein>
    <submittedName>
        <fullName evidence="1">Uncharacterized protein</fullName>
    </submittedName>
</protein>
<comment type="caution">
    <text evidence="1">The sequence shown here is derived from an EMBL/GenBank/DDBJ whole genome shotgun (WGS) entry which is preliminary data.</text>
</comment>
<keyword evidence="2" id="KW-1185">Reference proteome</keyword>
<organism evidence="1 2">
    <name type="scientific">Entomophthora muscae</name>
    <dbReference type="NCBI Taxonomy" id="34485"/>
    <lineage>
        <taxon>Eukaryota</taxon>
        <taxon>Fungi</taxon>
        <taxon>Fungi incertae sedis</taxon>
        <taxon>Zoopagomycota</taxon>
        <taxon>Entomophthoromycotina</taxon>
        <taxon>Entomophthoromycetes</taxon>
        <taxon>Entomophthorales</taxon>
        <taxon>Entomophthoraceae</taxon>
        <taxon>Entomophthora</taxon>
    </lineage>
</organism>
<evidence type="ECO:0000313" key="2">
    <source>
        <dbReference type="Proteomes" id="UP001165960"/>
    </source>
</evidence>
<gene>
    <name evidence="1" type="ORF">DSO57_1008554</name>
</gene>
<dbReference type="Proteomes" id="UP001165960">
    <property type="component" value="Unassembled WGS sequence"/>
</dbReference>